<organism evidence="2 3">
    <name type="scientific">Paremcibacter congregatus</name>
    <dbReference type="NCBI Taxonomy" id="2043170"/>
    <lineage>
        <taxon>Bacteria</taxon>
        <taxon>Pseudomonadati</taxon>
        <taxon>Pseudomonadota</taxon>
        <taxon>Alphaproteobacteria</taxon>
        <taxon>Emcibacterales</taxon>
        <taxon>Emcibacteraceae</taxon>
        <taxon>Paremcibacter</taxon>
    </lineage>
</organism>
<dbReference type="Gene3D" id="1.50.10.140">
    <property type="match status" value="1"/>
</dbReference>
<evidence type="ECO:0000313" key="2">
    <source>
        <dbReference type="EMBL" id="PHZ86685.1"/>
    </source>
</evidence>
<dbReference type="InterPro" id="IPR016883">
    <property type="entry name" value="UCP028431"/>
</dbReference>
<dbReference type="Proteomes" id="UP000229730">
    <property type="component" value="Unassembled WGS sequence"/>
</dbReference>
<keyword evidence="3" id="KW-1185">Reference proteome</keyword>
<proteinExistence type="predicted"/>
<reference evidence="2 3" key="1">
    <citation type="submission" date="2017-10" db="EMBL/GenBank/DDBJ databases">
        <title>Frigbacter circumglobatus gen. nov. sp. nov., isolated from sediment cultured in situ.</title>
        <authorList>
            <person name="Zhao Z."/>
        </authorList>
    </citation>
    <scope>NUCLEOTIDE SEQUENCE [LARGE SCALE GENOMIC DNA]</scope>
    <source>
        <strain evidence="2 3">ZYL</strain>
    </source>
</reference>
<gene>
    <name evidence="2" type="ORF">CRD36_01140</name>
</gene>
<name>A0A2G4YWH8_9PROT</name>
<dbReference type="EMBL" id="PDEM01000007">
    <property type="protein sequence ID" value="PHZ86685.1"/>
    <property type="molecule type" value="Genomic_DNA"/>
</dbReference>
<dbReference type="OrthoDB" id="5937621at2"/>
<evidence type="ECO:0000259" key="1">
    <source>
        <dbReference type="Pfam" id="PF10091"/>
    </source>
</evidence>
<feature type="domain" description="Glycoamylase-like" evidence="1">
    <location>
        <begin position="269"/>
        <end position="494"/>
    </location>
</feature>
<dbReference type="PIRSF" id="PIRSF028431">
    <property type="entry name" value="UCP028431"/>
    <property type="match status" value="1"/>
</dbReference>
<comment type="caution">
    <text evidence="2">The sequence shown here is derived from an EMBL/GenBank/DDBJ whole genome shotgun (WGS) entry which is preliminary data.</text>
</comment>
<evidence type="ECO:0000313" key="3">
    <source>
        <dbReference type="Proteomes" id="UP000229730"/>
    </source>
</evidence>
<sequence length="514" mass="58441">MIGVAHATEAPDFSGQAYDQHVELFWAEKSDPQASYVIKVSVNEGDWVTRCRTNKTGLLDFVGEFGNDLKLSYRLYSQTKSQENLLGEVSLKTRTFTDDELVEMVQKYTFRYFWQGADEKSGWAFERQPNTGEAVITTGGTGFAILSIITAAERGWISREAAVMRLLKITTSLKRLETFHGMWAHWYRAGTEEVFHFSKYDNGGDIVESAFMAQGLLAARQYFNQSSTDETRLRTDITGLWEKMDWQWYTQGQDILYWHWSKTHGWKMNHKITGYNEALIAYVLAASSPTHAISKAAYHKGWAGQNNGYFKNGKTFYGLKLPLGNQQEMGGPLFFAHYSFLGLDPRGLSDRYANYWTQNQHQTLISHAYSMDNPKNWKGYGPDFWGLTAGDMVPDGYTAHAPGERDFGTINPTGALSSMPYAPTQSLALLKNLYYRHGKELFGPMGFYDAINLSVSDDPRKQVKKTYLAIDQGPIIIMLENYRSGLLWDSFMKDPDVRKGLDKLGFTINNQKNQ</sequence>
<dbReference type="AlphaFoldDB" id="A0A2G4YWH8"/>
<dbReference type="InterPro" id="IPR019282">
    <property type="entry name" value="Glycoamylase-like_cons_dom"/>
</dbReference>
<protein>
    <submittedName>
        <fullName evidence="2">Beta-glucosidase</fullName>
    </submittedName>
</protein>
<dbReference type="InParanoid" id="A0A2G4YWH8"/>
<dbReference type="Pfam" id="PF10091">
    <property type="entry name" value="Glycoamylase"/>
    <property type="match status" value="1"/>
</dbReference>
<accession>A0A2G4YWH8</accession>